<dbReference type="RefSeq" id="WP_201630413.1">
    <property type="nucleotide sequence ID" value="NZ_CP068046.1"/>
</dbReference>
<organism evidence="2 3">
    <name type="scientific">Devosia rhizoryzae</name>
    <dbReference type="NCBI Taxonomy" id="2774137"/>
    <lineage>
        <taxon>Bacteria</taxon>
        <taxon>Pseudomonadati</taxon>
        <taxon>Pseudomonadota</taxon>
        <taxon>Alphaproteobacteria</taxon>
        <taxon>Hyphomicrobiales</taxon>
        <taxon>Devosiaceae</taxon>
        <taxon>Devosia</taxon>
    </lineage>
</organism>
<feature type="domain" description="HTH luxR-type" evidence="1">
    <location>
        <begin position="295"/>
        <end position="352"/>
    </location>
</feature>
<dbReference type="Gene3D" id="1.10.10.10">
    <property type="entry name" value="Winged helix-like DNA-binding domain superfamily/Winged helix DNA-binding domain"/>
    <property type="match status" value="1"/>
</dbReference>
<dbReference type="InterPro" id="IPR036388">
    <property type="entry name" value="WH-like_DNA-bd_sf"/>
</dbReference>
<evidence type="ECO:0000313" key="2">
    <source>
        <dbReference type="EMBL" id="QQR38280.1"/>
    </source>
</evidence>
<keyword evidence="3" id="KW-1185">Reference proteome</keyword>
<gene>
    <name evidence="2" type="ORF">JI748_10845</name>
</gene>
<reference evidence="2 3" key="1">
    <citation type="submission" date="2021-01" db="EMBL/GenBank/DDBJ databases">
        <title>Genome seq and assembly of Devosia sp. LEGU1.</title>
        <authorList>
            <person name="Chhetri G."/>
        </authorList>
    </citation>
    <scope>NUCLEOTIDE SEQUENCE [LARGE SCALE GENOMIC DNA]</scope>
    <source>
        <strain evidence="2 3">LEGU1</strain>
    </source>
</reference>
<dbReference type="InterPro" id="IPR016032">
    <property type="entry name" value="Sig_transdc_resp-reg_C-effctor"/>
</dbReference>
<name>A0ABX7C222_9HYPH</name>
<protein>
    <recommendedName>
        <fullName evidence="1">HTH luxR-type domain-containing protein</fullName>
    </recommendedName>
</protein>
<evidence type="ECO:0000313" key="3">
    <source>
        <dbReference type="Proteomes" id="UP000595857"/>
    </source>
</evidence>
<proteinExistence type="predicted"/>
<accession>A0ABX7C222</accession>
<evidence type="ECO:0000259" key="1">
    <source>
        <dbReference type="SMART" id="SM00421"/>
    </source>
</evidence>
<sequence length="361" mass="37920">MLSETLLASIYAIATEQQAFGDISGVIASELGYGHGLISISSGGGPVELAMTQAPEVMQGYLDYYHKLDPWAGVAARTRYGEAIVTDIEQRQQFYDTEFYVDFAFQIGMVDPLGVRMPLGKGTELLVGLNQALRSTHPTPEDEQIMLVIGRHLQRAVQLRQQLSGVVGDRGTLLAALDRVAFGMAITTADGRVQALNKAGEGAIASGCGLLVRKGFLTAQDGSMAGALALLIRDASNGGSGGALRLRAGLDSFANVLVAPLPPNSDWPGSGSRTLVAFRLSGAPTHLNAHLLISTFGLSRGEAQVAVALTEGKSGEEIALARGVKTTTIKSQLQSIFIKTGTSSQRELVGFLAALPAVVVD</sequence>
<dbReference type="SMART" id="SM00421">
    <property type="entry name" value="HTH_LUXR"/>
    <property type="match status" value="1"/>
</dbReference>
<dbReference type="Proteomes" id="UP000595857">
    <property type="component" value="Chromosome"/>
</dbReference>
<dbReference type="InterPro" id="IPR000792">
    <property type="entry name" value="Tscrpt_reg_LuxR_C"/>
</dbReference>
<dbReference type="SUPFAM" id="SSF46894">
    <property type="entry name" value="C-terminal effector domain of the bipartite response regulators"/>
    <property type="match status" value="1"/>
</dbReference>
<dbReference type="EMBL" id="CP068046">
    <property type="protein sequence ID" value="QQR38280.1"/>
    <property type="molecule type" value="Genomic_DNA"/>
</dbReference>